<gene>
    <name evidence="1" type="ORF">MMF94_36735</name>
</gene>
<dbReference type="Proteomes" id="UP001299970">
    <property type="component" value="Unassembled WGS sequence"/>
</dbReference>
<organism evidence="1 2">
    <name type="scientific">Pseudonocardia alaniniphila</name>
    <dbReference type="NCBI Taxonomy" id="75291"/>
    <lineage>
        <taxon>Bacteria</taxon>
        <taxon>Bacillati</taxon>
        <taxon>Actinomycetota</taxon>
        <taxon>Actinomycetes</taxon>
        <taxon>Pseudonocardiales</taxon>
        <taxon>Pseudonocardiaceae</taxon>
        <taxon>Pseudonocardia</taxon>
    </lineage>
</organism>
<reference evidence="1 2" key="1">
    <citation type="submission" date="2022-03" db="EMBL/GenBank/DDBJ databases">
        <title>Pseudonocardia alaer sp. nov., a novel actinomycete isolated from reed forest soil.</title>
        <authorList>
            <person name="Wang L."/>
        </authorList>
    </citation>
    <scope>NUCLEOTIDE SEQUENCE [LARGE SCALE GENOMIC DNA]</scope>
    <source>
        <strain evidence="1 2">Y-16303</strain>
    </source>
</reference>
<dbReference type="RefSeq" id="WP_241042082.1">
    <property type="nucleotide sequence ID" value="NZ_BAAAJF010000010.1"/>
</dbReference>
<protein>
    <submittedName>
        <fullName evidence="1">Uncharacterized protein</fullName>
    </submittedName>
</protein>
<sequence length="134" mass="14599">MSTPVRVCITCKLIRKGSTAVMDLIIDTSATKFQVSGEFEPRLDKDRVQRRDKSGGTNLPLWAVKLVAWTDGDAETILVTVAIADPPKMHQGQFVSVDRLQAMPWVQNGNSRVAFRANSVVPMPNGAPAPKPAN</sequence>
<keyword evidence="2" id="KW-1185">Reference proteome</keyword>
<comment type="caution">
    <text evidence="1">The sequence shown here is derived from an EMBL/GenBank/DDBJ whole genome shotgun (WGS) entry which is preliminary data.</text>
</comment>
<name>A0ABS9TRU0_9PSEU</name>
<evidence type="ECO:0000313" key="1">
    <source>
        <dbReference type="EMBL" id="MCH6171275.1"/>
    </source>
</evidence>
<accession>A0ABS9TRU0</accession>
<proteinExistence type="predicted"/>
<evidence type="ECO:0000313" key="2">
    <source>
        <dbReference type="Proteomes" id="UP001299970"/>
    </source>
</evidence>
<dbReference type="EMBL" id="JAKXMK010000041">
    <property type="protein sequence ID" value="MCH6171275.1"/>
    <property type="molecule type" value="Genomic_DNA"/>
</dbReference>